<name>X1RZH4_9ZZZZ</name>
<protein>
    <submittedName>
        <fullName evidence="2">Uncharacterized protein</fullName>
    </submittedName>
</protein>
<keyword evidence="1" id="KW-0812">Transmembrane</keyword>
<sequence length="190" mass="21694">MAELWSDDPELQAIIAGEVDKLKKLSQEPELGGMSWLWKKILGFFEAQSQKIWSAWTGVVWGIIGTMHEKVGDWFAKQEKEMWNSLIVPLRKAGWIDDETEKDLHSLISVSFPFNILVFLIISLSFVITYVKNMMFVAGADLRRKMFSKYEPEDAPAQSILPAAFIAPEKTKEIFQILLNQGFPKAQQSL</sequence>
<keyword evidence="1" id="KW-1133">Transmembrane helix</keyword>
<accession>X1RZH4</accession>
<dbReference type="EMBL" id="BARW01002873">
    <property type="protein sequence ID" value="GAI60924.1"/>
    <property type="molecule type" value="Genomic_DNA"/>
</dbReference>
<evidence type="ECO:0000313" key="2">
    <source>
        <dbReference type="EMBL" id="GAI60924.1"/>
    </source>
</evidence>
<evidence type="ECO:0000256" key="1">
    <source>
        <dbReference type="SAM" id="Phobius"/>
    </source>
</evidence>
<reference evidence="2" key="1">
    <citation type="journal article" date="2014" name="Front. Microbiol.">
        <title>High frequency of phylogenetically diverse reductive dehalogenase-homologous genes in deep subseafloor sedimentary metagenomes.</title>
        <authorList>
            <person name="Kawai M."/>
            <person name="Futagami T."/>
            <person name="Toyoda A."/>
            <person name="Takaki Y."/>
            <person name="Nishi S."/>
            <person name="Hori S."/>
            <person name="Arai W."/>
            <person name="Tsubouchi T."/>
            <person name="Morono Y."/>
            <person name="Uchiyama I."/>
            <person name="Ito T."/>
            <person name="Fujiyama A."/>
            <person name="Inagaki F."/>
            <person name="Takami H."/>
        </authorList>
    </citation>
    <scope>NUCLEOTIDE SEQUENCE</scope>
    <source>
        <strain evidence="2">Expedition CK06-06</strain>
    </source>
</reference>
<dbReference type="AlphaFoldDB" id="X1RZH4"/>
<keyword evidence="1" id="KW-0472">Membrane</keyword>
<proteinExistence type="predicted"/>
<gene>
    <name evidence="2" type="ORF">S12H4_07695</name>
</gene>
<organism evidence="2">
    <name type="scientific">marine sediment metagenome</name>
    <dbReference type="NCBI Taxonomy" id="412755"/>
    <lineage>
        <taxon>unclassified sequences</taxon>
        <taxon>metagenomes</taxon>
        <taxon>ecological metagenomes</taxon>
    </lineage>
</organism>
<feature type="transmembrane region" description="Helical" evidence="1">
    <location>
        <begin position="116"/>
        <end position="140"/>
    </location>
</feature>
<comment type="caution">
    <text evidence="2">The sequence shown here is derived from an EMBL/GenBank/DDBJ whole genome shotgun (WGS) entry which is preliminary data.</text>
</comment>